<reference evidence="4 5" key="1">
    <citation type="submission" date="2016-11" db="EMBL/GenBank/DDBJ databases">
        <authorList>
            <consortium name="Pathogen Informatics"/>
        </authorList>
    </citation>
    <scope>NUCLEOTIDE SEQUENCE [LARGE SCALE GENOMIC DNA]</scope>
    <source>
        <strain evidence="3 5">1168</strain>
        <strain evidence="2 4">911</strain>
    </source>
</reference>
<protein>
    <submittedName>
        <fullName evidence="2">Methyltransferase</fullName>
    </submittedName>
</protein>
<name>A0A1U2RKI7_9MYCO</name>
<evidence type="ECO:0000259" key="1">
    <source>
        <dbReference type="Pfam" id="PF13847"/>
    </source>
</evidence>
<gene>
    <name evidence="2" type="ORF">SAMEA2259716_03139</name>
    <name evidence="3" type="ORF">SAMEA2275630_05087</name>
</gene>
<dbReference type="Pfam" id="PF13847">
    <property type="entry name" value="Methyltransf_31"/>
    <property type="match status" value="1"/>
</dbReference>
<dbReference type="CDD" id="cd02440">
    <property type="entry name" value="AdoMet_MTases"/>
    <property type="match status" value="1"/>
</dbReference>
<evidence type="ECO:0000313" key="3">
    <source>
        <dbReference type="EMBL" id="SKZ52406.1"/>
    </source>
</evidence>
<dbReference type="InterPro" id="IPR029063">
    <property type="entry name" value="SAM-dependent_MTases_sf"/>
</dbReference>
<dbReference type="Proteomes" id="UP000190074">
    <property type="component" value="Unassembled WGS sequence"/>
</dbReference>
<evidence type="ECO:0000313" key="4">
    <source>
        <dbReference type="Proteomes" id="UP000190074"/>
    </source>
</evidence>
<sequence>MSIPLTYVRRIDTLGDMTDKTATEEFDLAFDAAYRGEAPDGRGARPPWSIGEPQPEIAMLIAEGKVRGEVLDAGCGEAATSLYLAEVGHTTVGLDSAPKAIELAKGYAAERGLTNASFAVADISSFTGYDGRFDTIIDSTLFHSMPVGLREGYQRSIVRAAAPGARYYVLVFDRAAFPAESPVNAVTENELRDAVSKYWAIDEIRPAKIYANFNGFEPGVAQGFARHEIEPDGRASVAAWLLSAHLAG</sequence>
<dbReference type="Proteomes" id="UP000190366">
    <property type="component" value="Unassembled WGS sequence"/>
</dbReference>
<dbReference type="GO" id="GO:0032259">
    <property type="term" value="P:methylation"/>
    <property type="evidence" value="ECO:0007669"/>
    <property type="project" value="UniProtKB-KW"/>
</dbReference>
<evidence type="ECO:0000313" key="2">
    <source>
        <dbReference type="EMBL" id="SKM22699.1"/>
    </source>
</evidence>
<dbReference type="SUPFAM" id="SSF53335">
    <property type="entry name" value="S-adenosyl-L-methionine-dependent methyltransferases"/>
    <property type="match status" value="1"/>
</dbReference>
<dbReference type="Gene3D" id="3.40.50.150">
    <property type="entry name" value="Vaccinia Virus protein VP39"/>
    <property type="match status" value="1"/>
</dbReference>
<feature type="domain" description="Methyltransferase" evidence="1">
    <location>
        <begin position="69"/>
        <end position="178"/>
    </location>
</feature>
<proteinExistence type="predicted"/>
<keyword evidence="2" id="KW-0489">Methyltransferase</keyword>
<organism evidence="2 4">
    <name type="scientific">Mycobacteroides abscessus subsp. massiliense</name>
    <dbReference type="NCBI Taxonomy" id="1962118"/>
    <lineage>
        <taxon>Bacteria</taxon>
        <taxon>Bacillati</taxon>
        <taxon>Actinomycetota</taxon>
        <taxon>Actinomycetes</taxon>
        <taxon>Mycobacteriales</taxon>
        <taxon>Mycobacteriaceae</taxon>
        <taxon>Mycobacteroides</taxon>
        <taxon>Mycobacteroides abscessus</taxon>
    </lineage>
</organism>
<dbReference type="EMBL" id="FVQL01000001">
    <property type="protein sequence ID" value="SKZ52406.1"/>
    <property type="molecule type" value="Genomic_DNA"/>
</dbReference>
<dbReference type="GO" id="GO:0008168">
    <property type="term" value="F:methyltransferase activity"/>
    <property type="evidence" value="ECO:0007669"/>
    <property type="project" value="UniProtKB-KW"/>
</dbReference>
<evidence type="ECO:0000313" key="5">
    <source>
        <dbReference type="Proteomes" id="UP000190366"/>
    </source>
</evidence>
<accession>A0A1U2RKI7</accession>
<dbReference type="AlphaFoldDB" id="A0A1U2RKI7"/>
<dbReference type="EMBL" id="FVGW01000005">
    <property type="protein sequence ID" value="SKM22699.1"/>
    <property type="molecule type" value="Genomic_DNA"/>
</dbReference>
<keyword evidence="2" id="KW-0808">Transferase</keyword>
<dbReference type="InterPro" id="IPR025714">
    <property type="entry name" value="Methyltranfer_dom"/>
</dbReference>